<protein>
    <submittedName>
        <fullName evidence="1">Uncharacterized protein</fullName>
    </submittedName>
</protein>
<gene>
    <name evidence="1" type="ORF">AAE3_LOCUS11564</name>
</gene>
<dbReference type="AlphaFoldDB" id="A0A8S0X719"/>
<name>A0A8S0X719_CYCAE</name>
<sequence>MSTAGCMKFERKRKREVLLFDCDCFKLKIPPLSCFHLSASSFKLPTTLQSSLSVCRRSSASSLQSVTFKSRSRATIAIRPRPVIHPAISACSSHNPIDIDICTSLLNISSSSSPAPSNDRSSLARSQLAPAPLLKIQLLPVASPRPNVLLYIFFLLMNSVQLRAYTTPSAFLDLS</sequence>
<accession>A0A8S0X719</accession>
<evidence type="ECO:0000313" key="2">
    <source>
        <dbReference type="Proteomes" id="UP000467700"/>
    </source>
</evidence>
<keyword evidence="2" id="KW-1185">Reference proteome</keyword>
<organism evidence="1 2">
    <name type="scientific">Cyclocybe aegerita</name>
    <name type="common">Black poplar mushroom</name>
    <name type="synonym">Agrocybe aegerita</name>
    <dbReference type="NCBI Taxonomy" id="1973307"/>
    <lineage>
        <taxon>Eukaryota</taxon>
        <taxon>Fungi</taxon>
        <taxon>Dikarya</taxon>
        <taxon>Basidiomycota</taxon>
        <taxon>Agaricomycotina</taxon>
        <taxon>Agaricomycetes</taxon>
        <taxon>Agaricomycetidae</taxon>
        <taxon>Agaricales</taxon>
        <taxon>Agaricineae</taxon>
        <taxon>Bolbitiaceae</taxon>
        <taxon>Cyclocybe</taxon>
    </lineage>
</organism>
<dbReference type="Proteomes" id="UP000467700">
    <property type="component" value="Unassembled WGS sequence"/>
</dbReference>
<evidence type="ECO:0000313" key="1">
    <source>
        <dbReference type="EMBL" id="CAA7269332.1"/>
    </source>
</evidence>
<comment type="caution">
    <text evidence="1">The sequence shown here is derived from an EMBL/GenBank/DDBJ whole genome shotgun (WGS) entry which is preliminary data.</text>
</comment>
<reference evidence="1 2" key="1">
    <citation type="submission" date="2020-01" db="EMBL/GenBank/DDBJ databases">
        <authorList>
            <person name="Gupta K D."/>
        </authorList>
    </citation>
    <scope>NUCLEOTIDE SEQUENCE [LARGE SCALE GENOMIC DNA]</scope>
</reference>
<proteinExistence type="predicted"/>
<dbReference type="EMBL" id="CACVBS010000077">
    <property type="protein sequence ID" value="CAA7269332.1"/>
    <property type="molecule type" value="Genomic_DNA"/>
</dbReference>